<keyword evidence="9 17" id="KW-0812">Transmembrane</keyword>
<dbReference type="InterPro" id="IPR048307">
    <property type="entry name" value="STT3_N"/>
</dbReference>
<organism evidence="20 21">
    <name type="scientific">Candidatus Iainarchaeum sp</name>
    <dbReference type="NCBI Taxonomy" id="3101447"/>
    <lineage>
        <taxon>Archaea</taxon>
        <taxon>Candidatus Iainarchaeota</taxon>
        <taxon>Candidatus Iainarchaeia</taxon>
        <taxon>Candidatus Iainarchaeales</taxon>
        <taxon>Candidatus Iainarchaeaceae</taxon>
        <taxon>Candidatus Iainarchaeum</taxon>
    </lineage>
</organism>
<keyword evidence="10" id="KW-0479">Metal-binding</keyword>
<evidence type="ECO:0000256" key="17">
    <source>
        <dbReference type="SAM" id="Phobius"/>
    </source>
</evidence>
<feature type="transmembrane region" description="Helical" evidence="17">
    <location>
        <begin position="327"/>
        <end position="346"/>
    </location>
</feature>
<keyword evidence="7" id="KW-0328">Glycosyltransferase</keyword>
<feature type="transmembrane region" description="Helical" evidence="17">
    <location>
        <begin position="408"/>
        <end position="427"/>
    </location>
</feature>
<comment type="subcellular location">
    <subcellularLocation>
        <location evidence="3">Endomembrane system</location>
        <topology evidence="3">Multi-pass membrane protein</topology>
    </subcellularLocation>
</comment>
<dbReference type="PANTHER" id="PTHR13872">
    <property type="entry name" value="DOLICHYL-DIPHOSPHOOLIGOSACCHARIDE--PROTEIN GLYCOSYLTRANSFERASE SUBUNIT"/>
    <property type="match status" value="1"/>
</dbReference>
<dbReference type="GO" id="GO:0046872">
    <property type="term" value="F:metal ion binding"/>
    <property type="evidence" value="ECO:0007669"/>
    <property type="project" value="UniProtKB-KW"/>
</dbReference>
<comment type="caution">
    <text evidence="20">The sequence shown here is derived from an EMBL/GenBank/DDBJ whole genome shotgun (WGS) entry which is preliminary data.</text>
</comment>
<keyword evidence="8" id="KW-0808">Transferase</keyword>
<comment type="similarity">
    <text evidence="5">Belongs to the STT3 family.</text>
</comment>
<feature type="transmembrane region" description="Helical" evidence="17">
    <location>
        <begin position="84"/>
        <end position="103"/>
    </location>
</feature>
<evidence type="ECO:0000256" key="10">
    <source>
        <dbReference type="ARBA" id="ARBA00022723"/>
    </source>
</evidence>
<evidence type="ECO:0000256" key="7">
    <source>
        <dbReference type="ARBA" id="ARBA00022676"/>
    </source>
</evidence>
<evidence type="ECO:0000256" key="4">
    <source>
        <dbReference type="ARBA" id="ARBA00004922"/>
    </source>
</evidence>
<dbReference type="PANTHER" id="PTHR13872:SF1">
    <property type="entry name" value="DOLICHYL-DIPHOSPHOOLIGOSACCHARIDE--PROTEIN GLYCOSYLTRANSFERASE SUBUNIT STT3B"/>
    <property type="match status" value="1"/>
</dbReference>
<evidence type="ECO:0000256" key="8">
    <source>
        <dbReference type="ARBA" id="ARBA00022679"/>
    </source>
</evidence>
<dbReference type="EC" id="2.4.99.21" evidence="6"/>
<evidence type="ECO:0000313" key="21">
    <source>
        <dbReference type="Proteomes" id="UP000732298"/>
    </source>
</evidence>
<dbReference type="GO" id="GO:0016020">
    <property type="term" value="C:membrane"/>
    <property type="evidence" value="ECO:0007669"/>
    <property type="project" value="InterPro"/>
</dbReference>
<keyword evidence="11" id="KW-0460">Magnesium</keyword>
<keyword evidence="12 17" id="KW-1133">Transmembrane helix</keyword>
<dbReference type="EMBL" id="JACQPB010000024">
    <property type="protein sequence ID" value="MBI4210207.1"/>
    <property type="molecule type" value="Genomic_DNA"/>
</dbReference>
<dbReference type="GO" id="GO:0004576">
    <property type="term" value="F:oligosaccharyl transferase activity"/>
    <property type="evidence" value="ECO:0007669"/>
    <property type="project" value="InterPro"/>
</dbReference>
<dbReference type="Pfam" id="PF22627">
    <property type="entry name" value="AglB_core-like"/>
    <property type="match status" value="1"/>
</dbReference>
<feature type="transmembrane region" description="Helical" evidence="17">
    <location>
        <begin position="205"/>
        <end position="235"/>
    </location>
</feature>
<name>A0A8T3YKR2_9ARCH</name>
<evidence type="ECO:0000256" key="3">
    <source>
        <dbReference type="ARBA" id="ARBA00004127"/>
    </source>
</evidence>
<sequence>MMLGQVRGQALKARAYVLAHRKEILFVFLIFLLGFGVRGQLMSYDLMFEFDSYFHARIVEYVATHNFQVPSSDPLAYYELASSGGAPMPSVGTFFWLLSALLFKLITLNAPFSKAAFINVVKFLPAFFGALISVGMYFLGRELYGKKAGITMGVFAAIMPAFAYRTMAGWLEDDSFGFLPMVFGLYFMVKAVKKAEFSRQTLTDAVIAAVLFSIMGWSWGGFLVVPLILVGWFIGTVALMWLRNDTSERILNISKSFAVIFILMSALVTFGIGTGWISGTTGYITKYLPFSSANVQNIAGGGQDTTSVYSVSVGEESKGFPNWGYKYNALIVFPFVALLLLAWRVVAKKDDYASLLVAGWIVLAAIMAFTKLKFTYYFGLPIAAAAGVVVFELFGLVGERHGFEKKTVAFCLGFLFITGIAAGTYFVPQNMPQIEDQGTGWKEAVYWINGNIPEDARLFNWWDEGHWITFIGERSVSTDNRNMFLGANRDMGLFILAKSEDDAFKILHDYNADYVVLSEDLAGKMGSLSLYAYGADDPRKNEYLSGQIPCNSVTDSVTKEVSVRCGQNTIPKAQFDALPFRKIAEPNQLISSTSKAFVYRNEAGTSLFILNRAGNDTFIVTLLFDTENVKRFELVYSNKQVRIFKVNYQ</sequence>
<evidence type="ECO:0000256" key="5">
    <source>
        <dbReference type="ARBA" id="ARBA00010810"/>
    </source>
</evidence>
<feature type="transmembrane region" description="Helical" evidence="17">
    <location>
        <begin position="376"/>
        <end position="396"/>
    </location>
</feature>
<comment type="catalytic activity">
    <reaction evidence="16">
        <text>an archaeal dolichyl phosphooligosaccharide + [protein]-L-asparagine = an archaeal dolichyl phosphate + a glycoprotein with the oligosaccharide chain attached by N-beta-D-glycosyl linkage to a protein L-asparagine.</text>
        <dbReference type="EC" id="2.4.99.21"/>
    </reaction>
</comment>
<protein>
    <recommendedName>
        <fullName evidence="6">dolichyl-phosphooligosaccharide-protein glycotransferase</fullName>
        <ecNumber evidence="6">2.4.99.21</ecNumber>
    </recommendedName>
    <alternativeName>
        <fullName evidence="15">Oligosaccharyl transferase</fullName>
    </alternativeName>
</protein>
<evidence type="ECO:0000256" key="2">
    <source>
        <dbReference type="ARBA" id="ARBA00001946"/>
    </source>
</evidence>
<dbReference type="GO" id="GO:0012505">
    <property type="term" value="C:endomembrane system"/>
    <property type="evidence" value="ECO:0007669"/>
    <property type="project" value="UniProtKB-SubCell"/>
</dbReference>
<dbReference type="Gene3D" id="3.40.50.12610">
    <property type="match status" value="1"/>
</dbReference>
<feature type="transmembrane region" description="Helical" evidence="17">
    <location>
        <begin position="115"/>
        <end position="138"/>
    </location>
</feature>
<dbReference type="Proteomes" id="UP000732298">
    <property type="component" value="Unassembled WGS sequence"/>
</dbReference>
<gene>
    <name evidence="20" type="ORF">HY544_01730</name>
</gene>
<comment type="cofactor">
    <cofactor evidence="2">
        <name>Mg(2+)</name>
        <dbReference type="ChEBI" id="CHEBI:18420"/>
    </cofactor>
</comment>
<proteinExistence type="inferred from homology"/>
<feature type="transmembrane region" description="Helical" evidence="17">
    <location>
        <begin position="256"/>
        <end position="277"/>
    </location>
</feature>
<evidence type="ECO:0000256" key="1">
    <source>
        <dbReference type="ARBA" id="ARBA00001936"/>
    </source>
</evidence>
<evidence type="ECO:0000256" key="16">
    <source>
        <dbReference type="ARBA" id="ARBA00034066"/>
    </source>
</evidence>
<accession>A0A8T3YKR2</accession>
<feature type="transmembrane region" description="Helical" evidence="17">
    <location>
        <begin position="353"/>
        <end position="370"/>
    </location>
</feature>
<evidence type="ECO:0000256" key="15">
    <source>
        <dbReference type="ARBA" id="ARBA00030679"/>
    </source>
</evidence>
<evidence type="ECO:0000259" key="18">
    <source>
        <dbReference type="Pfam" id="PF02516"/>
    </source>
</evidence>
<comment type="pathway">
    <text evidence="4">Protein modification; protein glycosylation.</text>
</comment>
<evidence type="ECO:0000256" key="14">
    <source>
        <dbReference type="ARBA" id="ARBA00023211"/>
    </source>
</evidence>
<feature type="transmembrane region" description="Helical" evidence="17">
    <location>
        <begin position="176"/>
        <end position="193"/>
    </location>
</feature>
<feature type="transmembrane region" description="Helical" evidence="17">
    <location>
        <begin position="144"/>
        <end position="164"/>
    </location>
</feature>
<evidence type="ECO:0000256" key="9">
    <source>
        <dbReference type="ARBA" id="ARBA00022692"/>
    </source>
</evidence>
<comment type="cofactor">
    <cofactor evidence="1">
        <name>Mn(2+)</name>
        <dbReference type="ChEBI" id="CHEBI:29035"/>
    </cofactor>
</comment>
<evidence type="ECO:0000256" key="13">
    <source>
        <dbReference type="ARBA" id="ARBA00023136"/>
    </source>
</evidence>
<keyword evidence="13 17" id="KW-0472">Membrane</keyword>
<dbReference type="Pfam" id="PF02516">
    <property type="entry name" value="STT3"/>
    <property type="match status" value="1"/>
</dbReference>
<evidence type="ECO:0000256" key="11">
    <source>
        <dbReference type="ARBA" id="ARBA00022842"/>
    </source>
</evidence>
<feature type="domain" description="AglB-like core" evidence="19">
    <location>
        <begin position="453"/>
        <end position="521"/>
    </location>
</feature>
<reference evidence="20" key="1">
    <citation type="submission" date="2020-07" db="EMBL/GenBank/DDBJ databases">
        <title>Huge and variable diversity of episymbiotic CPR bacteria and DPANN archaea in groundwater ecosystems.</title>
        <authorList>
            <person name="He C.Y."/>
            <person name="Keren R."/>
            <person name="Whittaker M."/>
            <person name="Farag I.F."/>
            <person name="Doudna J."/>
            <person name="Cate J.H.D."/>
            <person name="Banfield J.F."/>
        </authorList>
    </citation>
    <scope>NUCLEOTIDE SEQUENCE</scope>
    <source>
        <strain evidence="20">NC_groundwater_1296_Ag_S-0.2um_52_80</strain>
    </source>
</reference>
<dbReference type="AlphaFoldDB" id="A0A8T3YKR2"/>
<evidence type="ECO:0000259" key="19">
    <source>
        <dbReference type="Pfam" id="PF22627"/>
    </source>
</evidence>
<dbReference type="InterPro" id="IPR054479">
    <property type="entry name" value="AglB-like_core"/>
</dbReference>
<evidence type="ECO:0000313" key="20">
    <source>
        <dbReference type="EMBL" id="MBI4210207.1"/>
    </source>
</evidence>
<keyword evidence="14" id="KW-0464">Manganese</keyword>
<feature type="domain" description="Oligosaccharyl transferase STT3 N-terminal" evidence="18">
    <location>
        <begin position="47"/>
        <end position="384"/>
    </location>
</feature>
<dbReference type="InterPro" id="IPR003674">
    <property type="entry name" value="Oligo_trans_STT3"/>
</dbReference>
<evidence type="ECO:0000256" key="6">
    <source>
        <dbReference type="ARBA" id="ARBA00012602"/>
    </source>
</evidence>
<evidence type="ECO:0000256" key="12">
    <source>
        <dbReference type="ARBA" id="ARBA00022989"/>
    </source>
</evidence>